<evidence type="ECO:0000313" key="8">
    <source>
        <dbReference type="EMBL" id="QHC01721.1"/>
    </source>
</evidence>
<dbReference type="InParanoid" id="A0A7L4YR51"/>
<feature type="domain" description="Aldehyde dehydrogenase" evidence="7">
    <location>
        <begin position="14"/>
        <end position="465"/>
    </location>
</feature>
<dbReference type="FunCoup" id="A0A7L4YR51">
    <property type="interactions" value="31"/>
</dbReference>
<dbReference type="InterPro" id="IPR015590">
    <property type="entry name" value="Aldehyde_DH_dom"/>
</dbReference>
<accession>A0A7L4YR51</accession>
<evidence type="ECO:0000259" key="7">
    <source>
        <dbReference type="Pfam" id="PF00171"/>
    </source>
</evidence>
<sequence length="500" mass="52785">MTETVTTDADQATSAETFQTLNPATGEVLATLPVESAQQIAGKLADARAAQQWWAQIGFGARKERLLKWRTAISARIEEIAEVIHREGGKPLDDARLEVILAVEHIDWAAKNARKVLGRRNVSPGMLLANYAASVSHVPYGVVGVIGPWNYPVFTPMGSIAYALAAGNTVLFKPSEYTPLVGKWLVESISEVVPEHPVLQLVTGLGQTGADLCTSGVDKIAFTGSTGTGKKVMAACAQNLTPVLMECGGKDVLIVDEDADVPAAVDAAVFGGFSNAGQTCIGTERVYAHEKVYDDVVARLAETARSLVPGDDTGASYGPMTMPSQLDIVRRHVDDALDRGARAVVGGRDSVGERYVAPVVLADVPEDSLAVTEETFGPTITVGKFATVDEAIKKANATRYGLGAAVFSKSRGELIAERLRTGMVSINSVVSFAGMASLPFGGVGDSGFGRIHGADGLREFARAQSIARLRVPIPLNVTSLARRPGMLKMLGKAVAKRFGA</sequence>
<evidence type="ECO:0000256" key="3">
    <source>
        <dbReference type="PIRNR" id="PIRNR036492"/>
    </source>
</evidence>
<name>A0A7L4YR51_9ACTN</name>
<dbReference type="InterPro" id="IPR016162">
    <property type="entry name" value="Ald_DH_N"/>
</dbReference>
<reference evidence="8 9" key="1">
    <citation type="journal article" date="2018" name="Int. J. Syst. Evol. Microbiol.">
        <title>Epidermidibacterium keratini gen. nov., sp. nov., a member of the family Sporichthyaceae, isolated from keratin epidermis.</title>
        <authorList>
            <person name="Lee D.G."/>
            <person name="Trujillo M.E."/>
            <person name="Kang S."/>
            <person name="Nam J.J."/>
            <person name="Kim Y.J."/>
        </authorList>
    </citation>
    <scope>NUCLEOTIDE SEQUENCE [LARGE SCALE GENOMIC DNA]</scope>
    <source>
        <strain evidence="8 9">EPI-7</strain>
    </source>
</reference>
<dbReference type="InterPro" id="IPR012394">
    <property type="entry name" value="Aldehyde_DH_NAD(P)"/>
</dbReference>
<dbReference type="PANTHER" id="PTHR11699">
    <property type="entry name" value="ALDEHYDE DEHYDROGENASE-RELATED"/>
    <property type="match status" value="1"/>
</dbReference>
<dbReference type="InterPro" id="IPR016161">
    <property type="entry name" value="Ald_DH/histidinol_DH"/>
</dbReference>
<dbReference type="AlphaFoldDB" id="A0A7L4YR51"/>
<proteinExistence type="inferred from homology"/>
<dbReference type="SUPFAM" id="SSF53720">
    <property type="entry name" value="ALDH-like"/>
    <property type="match status" value="1"/>
</dbReference>
<dbReference type="Gene3D" id="3.40.309.10">
    <property type="entry name" value="Aldehyde Dehydrogenase, Chain A, domain 2"/>
    <property type="match status" value="1"/>
</dbReference>
<evidence type="ECO:0000256" key="1">
    <source>
        <dbReference type="ARBA" id="ARBA00009986"/>
    </source>
</evidence>
<dbReference type="InterPro" id="IPR029510">
    <property type="entry name" value="Ald_DH_CS_GLU"/>
</dbReference>
<dbReference type="EMBL" id="CP047156">
    <property type="protein sequence ID" value="QHC01721.1"/>
    <property type="molecule type" value="Genomic_DNA"/>
</dbReference>
<dbReference type="CDD" id="cd07099">
    <property type="entry name" value="ALDH_DDALDH"/>
    <property type="match status" value="1"/>
</dbReference>
<dbReference type="PROSITE" id="PS00070">
    <property type="entry name" value="ALDEHYDE_DEHYDR_CYS"/>
    <property type="match status" value="1"/>
</dbReference>
<dbReference type="InterPro" id="IPR016160">
    <property type="entry name" value="Ald_DH_CS_CYS"/>
</dbReference>
<dbReference type="GO" id="GO:0016620">
    <property type="term" value="F:oxidoreductase activity, acting on the aldehyde or oxo group of donors, NAD or NADP as acceptor"/>
    <property type="evidence" value="ECO:0007669"/>
    <property type="project" value="InterPro"/>
</dbReference>
<dbReference type="PIRSF" id="PIRSF036492">
    <property type="entry name" value="ALDH"/>
    <property type="match status" value="1"/>
</dbReference>
<evidence type="ECO:0000256" key="2">
    <source>
        <dbReference type="ARBA" id="ARBA00023002"/>
    </source>
</evidence>
<dbReference type="Gene3D" id="3.40.605.10">
    <property type="entry name" value="Aldehyde Dehydrogenase, Chain A, domain 1"/>
    <property type="match status" value="1"/>
</dbReference>
<evidence type="ECO:0000256" key="6">
    <source>
        <dbReference type="RuleBase" id="RU003345"/>
    </source>
</evidence>
<dbReference type="PROSITE" id="PS00687">
    <property type="entry name" value="ALDEHYDE_DEHYDR_GLU"/>
    <property type="match status" value="1"/>
</dbReference>
<gene>
    <name evidence="8" type="ORF">EK0264_16470</name>
</gene>
<dbReference type="Proteomes" id="UP000463857">
    <property type="component" value="Chromosome"/>
</dbReference>
<comment type="similarity">
    <text evidence="1 3 6">Belongs to the aldehyde dehydrogenase family.</text>
</comment>
<protein>
    <recommendedName>
        <fullName evidence="3">Aldehyde dehydrogenase</fullName>
    </recommendedName>
</protein>
<evidence type="ECO:0000256" key="5">
    <source>
        <dbReference type="PROSITE-ProRule" id="PRU10007"/>
    </source>
</evidence>
<dbReference type="GO" id="GO:0006081">
    <property type="term" value="P:aldehyde metabolic process"/>
    <property type="evidence" value="ECO:0007669"/>
    <property type="project" value="InterPro"/>
</dbReference>
<feature type="active site" evidence="4 5">
    <location>
        <position position="246"/>
    </location>
</feature>
<evidence type="ECO:0000313" key="9">
    <source>
        <dbReference type="Proteomes" id="UP000463857"/>
    </source>
</evidence>
<dbReference type="RefSeq" id="WP_159546856.1">
    <property type="nucleotide sequence ID" value="NZ_CP047156.1"/>
</dbReference>
<keyword evidence="9" id="KW-1185">Reference proteome</keyword>
<evidence type="ECO:0000256" key="4">
    <source>
        <dbReference type="PIRSR" id="PIRSR036492-1"/>
    </source>
</evidence>
<dbReference type="Pfam" id="PF00171">
    <property type="entry name" value="Aldedh"/>
    <property type="match status" value="1"/>
</dbReference>
<keyword evidence="2 3" id="KW-0560">Oxidoreductase</keyword>
<organism evidence="8 9">
    <name type="scientific">Epidermidibacterium keratini</name>
    <dbReference type="NCBI Taxonomy" id="1891644"/>
    <lineage>
        <taxon>Bacteria</taxon>
        <taxon>Bacillati</taxon>
        <taxon>Actinomycetota</taxon>
        <taxon>Actinomycetes</taxon>
        <taxon>Sporichthyales</taxon>
        <taxon>Sporichthyaceae</taxon>
        <taxon>Epidermidibacterium</taxon>
    </lineage>
</organism>
<feature type="active site" evidence="4">
    <location>
        <position position="280"/>
    </location>
</feature>
<dbReference type="OrthoDB" id="6882680at2"/>
<dbReference type="InterPro" id="IPR016163">
    <property type="entry name" value="Ald_DH_C"/>
</dbReference>
<dbReference type="KEGG" id="eke:EK0264_16470"/>